<sequence length="410" mass="46695">MPEGLYDHIRYHIGPPFLMVSTTAGVQFLSVFGGNDTLSWSLVGDAHSWIVVGVMALWALLSLWVPGKEFLGPTSQFGYTPSYKANGFQFFIVSLAVFLVLLFIRPVTALELTERMPQILASCNIFAFILCIYLLVLGKVAPQTGEVVEAKPFVYEFYRGMEIHPRILGVDVKQFTNCRFGLMAWELLVVNFFVAGWIKHGFSLAHLVCALLQTIYLGKFYWWETGYFNTLDITLDRAGYYICWGCLVFVPAFYTYSSYYLVANQPLVSSTAAIAIFILGVASIFLNYRVDWEKEYFRAHDGKCILWGKPATYIQASYKSVTGTKTSKLLTSGFWGTARHLNYFFEILAAFSWCLPGLGHGIWPFLYAIFLTVLLIHRVFRDEEKCKVKYGNTWDIYCQAVPYRMIPGIF</sequence>
<feature type="transmembrane region" description="Helical" evidence="23">
    <location>
        <begin position="268"/>
        <end position="288"/>
    </location>
</feature>
<dbReference type="InterPro" id="IPR018083">
    <property type="entry name" value="Sterol_reductase_CS"/>
</dbReference>
<evidence type="ECO:0000256" key="18">
    <source>
        <dbReference type="ARBA" id="ARBA00038851"/>
    </source>
</evidence>
<evidence type="ECO:0000256" key="22">
    <source>
        <dbReference type="ARBA" id="ARBA00047826"/>
    </source>
</evidence>
<accession>A0AAN9A1T0</accession>
<dbReference type="GO" id="GO:0016132">
    <property type="term" value="P:brassinosteroid biosynthetic process"/>
    <property type="evidence" value="ECO:0007669"/>
    <property type="project" value="TreeGrafter"/>
</dbReference>
<evidence type="ECO:0000256" key="1">
    <source>
        <dbReference type="ARBA" id="ARBA00004477"/>
    </source>
</evidence>
<keyword evidence="9" id="KW-0521">NADP</keyword>
<dbReference type="Pfam" id="PF01222">
    <property type="entry name" value="ERG4_ERG24"/>
    <property type="match status" value="1"/>
</dbReference>
<evidence type="ECO:0000256" key="4">
    <source>
        <dbReference type="ARBA" id="ARBA00022516"/>
    </source>
</evidence>
<evidence type="ECO:0000256" key="15">
    <source>
        <dbReference type="ARBA" id="ARBA00023136"/>
    </source>
</evidence>
<keyword evidence="5" id="KW-0153">Cholesterol metabolism</keyword>
<dbReference type="EC" id="1.3.1.21" evidence="18"/>
<keyword evidence="25" id="KW-1185">Reference proteome</keyword>
<proteinExistence type="inferred from homology"/>
<evidence type="ECO:0000256" key="23">
    <source>
        <dbReference type="SAM" id="Phobius"/>
    </source>
</evidence>
<feature type="transmembrane region" description="Helical" evidence="23">
    <location>
        <begin position="46"/>
        <end position="67"/>
    </location>
</feature>
<evidence type="ECO:0000256" key="5">
    <source>
        <dbReference type="ARBA" id="ARBA00022548"/>
    </source>
</evidence>
<evidence type="ECO:0000256" key="9">
    <source>
        <dbReference type="ARBA" id="ARBA00022857"/>
    </source>
</evidence>
<evidence type="ECO:0000256" key="10">
    <source>
        <dbReference type="ARBA" id="ARBA00022955"/>
    </source>
</evidence>
<evidence type="ECO:0000256" key="12">
    <source>
        <dbReference type="ARBA" id="ARBA00023002"/>
    </source>
</evidence>
<dbReference type="PANTHER" id="PTHR21257">
    <property type="entry name" value="DELTA(14)-STEROL REDUCTASE"/>
    <property type="match status" value="1"/>
</dbReference>
<keyword evidence="13" id="KW-0756">Sterol biosynthesis</keyword>
<dbReference type="GO" id="GO:0005789">
    <property type="term" value="C:endoplasmic reticulum membrane"/>
    <property type="evidence" value="ECO:0007669"/>
    <property type="project" value="UniProtKB-SubCell"/>
</dbReference>
<keyword evidence="12 24" id="KW-0560">Oxidoreductase</keyword>
<dbReference type="PROSITE" id="PS01018">
    <property type="entry name" value="STEROL_REDUCT_2"/>
    <property type="match status" value="1"/>
</dbReference>
<evidence type="ECO:0000313" key="25">
    <source>
        <dbReference type="Proteomes" id="UP001381693"/>
    </source>
</evidence>
<evidence type="ECO:0000256" key="11">
    <source>
        <dbReference type="ARBA" id="ARBA00022989"/>
    </source>
</evidence>
<comment type="subcellular location">
    <subcellularLocation>
        <location evidence="1">Endoplasmic reticulum membrane</location>
        <topology evidence="1">Multi-pass membrane protein</topology>
    </subcellularLocation>
</comment>
<dbReference type="PANTHER" id="PTHR21257:SF38">
    <property type="entry name" value="7-DEHYDROCHOLESTEROL REDUCTASE"/>
    <property type="match status" value="1"/>
</dbReference>
<protein>
    <recommendedName>
        <fullName evidence="19">7-dehydrocholesterol reductase</fullName>
        <ecNumber evidence="18">1.3.1.21</ecNumber>
    </recommendedName>
    <alternativeName>
        <fullName evidence="20">Sterol Delta(7)-reductase</fullName>
    </alternativeName>
</protein>
<feature type="transmembrane region" description="Helical" evidence="23">
    <location>
        <begin position="119"/>
        <end position="136"/>
    </location>
</feature>
<comment type="catalytic activity">
    <reaction evidence="21">
        <text>cholesterol + NADP(+) = 7-dehydrocholesterol + NADPH + H(+)</text>
        <dbReference type="Rhea" id="RHEA:23984"/>
        <dbReference type="ChEBI" id="CHEBI:15378"/>
        <dbReference type="ChEBI" id="CHEBI:16113"/>
        <dbReference type="ChEBI" id="CHEBI:17759"/>
        <dbReference type="ChEBI" id="CHEBI:57783"/>
        <dbReference type="ChEBI" id="CHEBI:58349"/>
        <dbReference type="EC" id="1.3.1.21"/>
    </reaction>
    <physiologicalReaction direction="right-to-left" evidence="21">
        <dbReference type="Rhea" id="RHEA:23986"/>
    </physiologicalReaction>
</comment>
<evidence type="ECO:0000256" key="16">
    <source>
        <dbReference type="ARBA" id="ARBA00023166"/>
    </source>
</evidence>
<evidence type="ECO:0000256" key="17">
    <source>
        <dbReference type="ARBA" id="ARBA00023221"/>
    </source>
</evidence>
<feature type="transmembrane region" description="Helical" evidence="23">
    <location>
        <begin position="87"/>
        <end position="107"/>
    </location>
</feature>
<evidence type="ECO:0000256" key="20">
    <source>
        <dbReference type="ARBA" id="ARBA00042688"/>
    </source>
</evidence>
<evidence type="ECO:0000256" key="21">
    <source>
        <dbReference type="ARBA" id="ARBA00047795"/>
    </source>
</evidence>
<evidence type="ECO:0000256" key="2">
    <source>
        <dbReference type="ARBA" id="ARBA00004770"/>
    </source>
</evidence>
<organism evidence="24 25">
    <name type="scientific">Halocaridina rubra</name>
    <name type="common">Hawaiian red shrimp</name>
    <dbReference type="NCBI Taxonomy" id="373956"/>
    <lineage>
        <taxon>Eukaryota</taxon>
        <taxon>Metazoa</taxon>
        <taxon>Ecdysozoa</taxon>
        <taxon>Arthropoda</taxon>
        <taxon>Crustacea</taxon>
        <taxon>Multicrustacea</taxon>
        <taxon>Malacostraca</taxon>
        <taxon>Eumalacostraca</taxon>
        <taxon>Eucarida</taxon>
        <taxon>Decapoda</taxon>
        <taxon>Pleocyemata</taxon>
        <taxon>Caridea</taxon>
        <taxon>Atyoidea</taxon>
        <taxon>Atyidae</taxon>
        <taxon>Halocaridina</taxon>
    </lineage>
</organism>
<keyword evidence="6 23" id="KW-0812">Transmembrane</keyword>
<evidence type="ECO:0000256" key="13">
    <source>
        <dbReference type="ARBA" id="ARBA00023011"/>
    </source>
</evidence>
<gene>
    <name evidence="24" type="primary">DHCR7</name>
    <name evidence="24" type="ORF">SK128_011839</name>
</gene>
<feature type="transmembrane region" description="Helical" evidence="23">
    <location>
        <begin position="361"/>
        <end position="380"/>
    </location>
</feature>
<keyword evidence="10" id="KW-0752">Steroid biosynthesis</keyword>
<feature type="transmembrane region" description="Helical" evidence="23">
    <location>
        <begin position="238"/>
        <end position="256"/>
    </location>
</feature>
<feature type="transmembrane region" description="Helical" evidence="23">
    <location>
        <begin position="12"/>
        <end position="34"/>
    </location>
</feature>
<dbReference type="InterPro" id="IPR001171">
    <property type="entry name" value="ERG24_DHCR-like"/>
</dbReference>
<evidence type="ECO:0000256" key="6">
    <source>
        <dbReference type="ARBA" id="ARBA00022692"/>
    </source>
</evidence>
<keyword evidence="17" id="KW-0753">Steroid metabolism</keyword>
<keyword evidence="8" id="KW-0256">Endoplasmic reticulum</keyword>
<evidence type="ECO:0000256" key="7">
    <source>
        <dbReference type="ARBA" id="ARBA00022778"/>
    </source>
</evidence>
<comment type="catalytic activity">
    <reaction evidence="22">
        <text>7-dehydrodesmosterol + NADPH + H(+) = desmosterol + NADP(+)</text>
        <dbReference type="Rhea" id="RHEA:46740"/>
        <dbReference type="ChEBI" id="CHEBI:15378"/>
        <dbReference type="ChEBI" id="CHEBI:17737"/>
        <dbReference type="ChEBI" id="CHEBI:27910"/>
        <dbReference type="ChEBI" id="CHEBI:57783"/>
        <dbReference type="ChEBI" id="CHEBI:58349"/>
    </reaction>
    <physiologicalReaction direction="left-to-right" evidence="22">
        <dbReference type="Rhea" id="RHEA:46741"/>
    </physiologicalReaction>
</comment>
<evidence type="ECO:0000313" key="24">
    <source>
        <dbReference type="EMBL" id="KAK7069220.1"/>
    </source>
</evidence>
<keyword evidence="11 23" id="KW-1133">Transmembrane helix</keyword>
<evidence type="ECO:0000256" key="8">
    <source>
        <dbReference type="ARBA" id="ARBA00022824"/>
    </source>
</evidence>
<dbReference type="GO" id="GO:0047598">
    <property type="term" value="F:7-dehydrocholesterol reductase activity"/>
    <property type="evidence" value="ECO:0007669"/>
    <property type="project" value="UniProtKB-EC"/>
</dbReference>
<keyword evidence="7" id="KW-0152">Cholesterol biosynthesis</keyword>
<feature type="transmembrane region" description="Helical" evidence="23">
    <location>
        <begin position="205"/>
        <end position="223"/>
    </location>
</feature>
<keyword evidence="14" id="KW-0443">Lipid metabolism</keyword>
<evidence type="ECO:0000256" key="14">
    <source>
        <dbReference type="ARBA" id="ARBA00023098"/>
    </source>
</evidence>
<dbReference type="Proteomes" id="UP001381693">
    <property type="component" value="Unassembled WGS sequence"/>
</dbReference>
<keyword evidence="15 23" id="KW-0472">Membrane</keyword>
<comment type="caution">
    <text evidence="24">The sequence shown here is derived from an EMBL/GenBank/DDBJ whole genome shotgun (WGS) entry which is preliminary data.</text>
</comment>
<dbReference type="GO" id="GO:0006695">
    <property type="term" value="P:cholesterol biosynthetic process"/>
    <property type="evidence" value="ECO:0007669"/>
    <property type="project" value="UniProtKB-KW"/>
</dbReference>
<comment type="similarity">
    <text evidence="3">Belongs to the ERG4/ERG24 family.</text>
</comment>
<dbReference type="EMBL" id="JAXCGZ010016998">
    <property type="protein sequence ID" value="KAK7069220.1"/>
    <property type="molecule type" value="Genomic_DNA"/>
</dbReference>
<comment type="pathway">
    <text evidence="2">Steroid biosynthesis; cholesterol biosynthesis.</text>
</comment>
<name>A0AAN9A1T0_HALRR</name>
<evidence type="ECO:0000256" key="19">
    <source>
        <dbReference type="ARBA" id="ARBA00039984"/>
    </source>
</evidence>
<keyword evidence="16" id="KW-1207">Sterol metabolism</keyword>
<reference evidence="24 25" key="1">
    <citation type="submission" date="2023-11" db="EMBL/GenBank/DDBJ databases">
        <title>Halocaridina rubra genome assembly.</title>
        <authorList>
            <person name="Smith C."/>
        </authorList>
    </citation>
    <scope>NUCLEOTIDE SEQUENCE [LARGE SCALE GENOMIC DNA]</scope>
    <source>
        <strain evidence="24">EP-1</strain>
        <tissue evidence="24">Whole</tissue>
    </source>
</reference>
<dbReference type="Gene3D" id="1.20.120.1630">
    <property type="match status" value="1"/>
</dbReference>
<evidence type="ECO:0000256" key="3">
    <source>
        <dbReference type="ARBA" id="ARBA00005402"/>
    </source>
</evidence>
<keyword evidence="4" id="KW-0444">Lipid biosynthesis</keyword>
<dbReference type="AlphaFoldDB" id="A0AAN9A1T0"/>